<dbReference type="Proteomes" id="UP001171916">
    <property type="component" value="Unassembled WGS sequence"/>
</dbReference>
<dbReference type="Gene3D" id="2.40.50.230">
    <property type="entry name" value="Gp5 N-terminal domain"/>
    <property type="match status" value="1"/>
</dbReference>
<dbReference type="InterPro" id="IPR037026">
    <property type="entry name" value="Vgr_OB-fold_dom_sf"/>
</dbReference>
<organism evidence="2 3">
    <name type="scientific">Algoriphagus sediminis</name>
    <dbReference type="NCBI Taxonomy" id="3057113"/>
    <lineage>
        <taxon>Bacteria</taxon>
        <taxon>Pseudomonadati</taxon>
        <taxon>Bacteroidota</taxon>
        <taxon>Cytophagia</taxon>
        <taxon>Cytophagales</taxon>
        <taxon>Cyclobacteriaceae</taxon>
        <taxon>Algoriphagus</taxon>
    </lineage>
</organism>
<comment type="caution">
    <text evidence="2">The sequence shown here is derived from an EMBL/GenBank/DDBJ whole genome shotgun (WGS) entry which is preliminary data.</text>
</comment>
<evidence type="ECO:0000313" key="3">
    <source>
        <dbReference type="Proteomes" id="UP001171916"/>
    </source>
</evidence>
<dbReference type="SUPFAM" id="SSF69255">
    <property type="entry name" value="gp5 N-terminal domain-like"/>
    <property type="match status" value="1"/>
</dbReference>
<feature type="domain" description="Gp5/Type VI secretion system Vgr protein OB-fold" evidence="1">
    <location>
        <begin position="361"/>
        <end position="433"/>
    </location>
</feature>
<accession>A0ABT7YBN0</accession>
<name>A0ABT7YBN0_9BACT</name>
<dbReference type="EMBL" id="JAUEPH010000003">
    <property type="protein sequence ID" value="MDN3203918.1"/>
    <property type="molecule type" value="Genomic_DNA"/>
</dbReference>
<dbReference type="InterPro" id="IPR006531">
    <property type="entry name" value="Gp5/Vgr_OB"/>
</dbReference>
<proteinExistence type="predicted"/>
<gene>
    <name evidence="2" type="ORF">QVH07_07140</name>
</gene>
<protein>
    <submittedName>
        <fullName evidence="2">Phage baseplate assembly protein V</fullName>
    </submittedName>
</protein>
<dbReference type="RefSeq" id="WP_289999475.1">
    <property type="nucleotide sequence ID" value="NZ_JAUEPH010000003.1"/>
</dbReference>
<reference evidence="2" key="1">
    <citation type="submission" date="2023-06" db="EMBL/GenBank/DDBJ databases">
        <title>Robiginitalea aurantiacus sp. nov. and Algoriphagus sediminis sp. nov., isolated from coastal sediment.</title>
        <authorList>
            <person name="Zhou Z.Y."/>
            <person name="An J."/>
            <person name="Jia Y.W."/>
            <person name="Du Z.J."/>
        </authorList>
    </citation>
    <scope>NUCLEOTIDE SEQUENCE</scope>
    <source>
        <strain evidence="2">C2-7</strain>
    </source>
</reference>
<dbReference type="Pfam" id="PF04717">
    <property type="entry name" value="Phage_base_V"/>
    <property type="match status" value="1"/>
</dbReference>
<evidence type="ECO:0000313" key="2">
    <source>
        <dbReference type="EMBL" id="MDN3203918.1"/>
    </source>
</evidence>
<evidence type="ECO:0000259" key="1">
    <source>
        <dbReference type="Pfam" id="PF04717"/>
    </source>
</evidence>
<keyword evidence="3" id="KW-1185">Reference proteome</keyword>
<dbReference type="SUPFAM" id="SSF69279">
    <property type="entry name" value="Phage tail proteins"/>
    <property type="match status" value="1"/>
</dbReference>
<sequence length="561" mass="61605">MSKRRITSTPIRTPLATRSAPTFTISSNGQILSSQLRILSVRTFNFINEIPIAFVEFQNQNFKLSESEEFLFGAEWEIKAGYNSNEEVLFKGVVLSHKSFSDNKRNVLQVQLKDSTFRLDAGPSSHSFYDLNDKDIVDNILSKYSLQAHSIQGMEFVHENVTQLNQTDWSFILERAKRNACYVGVKEGKVTVNKINYRAEPSLEINSKKVNNHELTLDSEPQAEELKGKVWNIQDQEMTESTIRSRDKVQVQLAKFIGSEELNIINDPYLSQEELDYTLEAELSEKWLSRIRGFVEIQGNALLNSGDYVKLDGFGKYLSQTVFVNGVEHEIEDGKWNSTISIGLDIQEYQEPETSIGGIHIGVVTEVEGGEGHAVKVKIPSVGDDASGIWARLTSTGAGTNKGLLFRPDIGDEVLISFLGGSLQNPVVIGGLHSEAKPSPISDSEGLDIKGIFTKSGLKMTFDDEAGAIKLETTEGNKVSISQDEGVLLEDQSGNRLTMDSNGITISSQSDLNLSATGDITINGVNISANSDAEISLIGGASAELKSNAITRIQGSLVQIN</sequence>